<gene>
    <name evidence="2" type="ORF">GHI93_00320</name>
</gene>
<dbReference type="Proteomes" id="UP000439550">
    <property type="component" value="Unassembled WGS sequence"/>
</dbReference>
<accession>A0A7X2D0T4</accession>
<comment type="caution">
    <text evidence="2">The sequence shown here is derived from an EMBL/GenBank/DDBJ whole genome shotgun (WGS) entry which is preliminary data.</text>
</comment>
<dbReference type="InterPro" id="IPR008523">
    <property type="entry name" value="DUF805"/>
</dbReference>
<keyword evidence="1" id="KW-0472">Membrane</keyword>
<protein>
    <submittedName>
        <fullName evidence="2">DUF805 domain-containing protein</fullName>
    </submittedName>
</protein>
<evidence type="ECO:0000256" key="1">
    <source>
        <dbReference type="SAM" id="Phobius"/>
    </source>
</evidence>
<dbReference type="Pfam" id="PF05656">
    <property type="entry name" value="DUF805"/>
    <property type="match status" value="1"/>
</dbReference>
<keyword evidence="1" id="KW-1133">Transmembrane helix</keyword>
<sequence length="212" mass="24460">MIAGLIVFIPVAALFLLGVILYCVKQFVNLSFVIIRWIFKGLSKLFNLPTLERTWQPLEAVRQSFNDYFRKAAQTWGKANRRDYIVGYLWSMVFMVFVNFVFYKNFGHDAWIWVKQFSTQNQVTLRLIVAPSQSLLIGMVGIVILNLYWLVPWLTLTVRRCRSIGNAALAFVIVVPLGGFILPILCMALPETKRPQRTQEDLDYFKGQTIGE</sequence>
<feature type="transmembrane region" description="Helical" evidence="1">
    <location>
        <begin position="135"/>
        <end position="156"/>
    </location>
</feature>
<feature type="transmembrane region" description="Helical" evidence="1">
    <location>
        <begin position="84"/>
        <end position="103"/>
    </location>
</feature>
<feature type="transmembrane region" description="Helical" evidence="1">
    <location>
        <begin position="168"/>
        <end position="190"/>
    </location>
</feature>
<name>A0A7X2D0T4_9LACT</name>
<evidence type="ECO:0000313" key="2">
    <source>
        <dbReference type="EMBL" id="MQW38395.1"/>
    </source>
</evidence>
<proteinExistence type="predicted"/>
<keyword evidence="1" id="KW-0812">Transmembrane</keyword>
<dbReference type="AlphaFoldDB" id="A0A7X2D0T4"/>
<reference evidence="2 3" key="1">
    <citation type="submission" date="2019-10" db="EMBL/GenBank/DDBJ databases">
        <authorList>
            <person name="Dong K."/>
        </authorList>
    </citation>
    <scope>NUCLEOTIDE SEQUENCE [LARGE SCALE GENOMIC DNA]</scope>
    <source>
        <strain evidence="2 3">DSM 28960</strain>
    </source>
</reference>
<evidence type="ECO:0000313" key="3">
    <source>
        <dbReference type="Proteomes" id="UP000439550"/>
    </source>
</evidence>
<dbReference type="EMBL" id="WITJ01000001">
    <property type="protein sequence ID" value="MQW38395.1"/>
    <property type="molecule type" value="Genomic_DNA"/>
</dbReference>
<keyword evidence="3" id="KW-1185">Reference proteome</keyword>
<organism evidence="2 3">
    <name type="scientific">Lactococcus hircilactis</name>
    <dbReference type="NCBI Taxonomy" id="1494462"/>
    <lineage>
        <taxon>Bacteria</taxon>
        <taxon>Bacillati</taxon>
        <taxon>Bacillota</taxon>
        <taxon>Bacilli</taxon>
        <taxon>Lactobacillales</taxon>
        <taxon>Streptococcaceae</taxon>
        <taxon>Lactococcus</taxon>
    </lineage>
</organism>
<feature type="transmembrane region" description="Helical" evidence="1">
    <location>
        <begin position="6"/>
        <end position="24"/>
    </location>
</feature>
<dbReference type="GO" id="GO:0016020">
    <property type="term" value="C:membrane"/>
    <property type="evidence" value="ECO:0007669"/>
    <property type="project" value="InterPro"/>
</dbReference>